<evidence type="ECO:0000313" key="1">
    <source>
        <dbReference type="EMBL" id="KAH3778665.1"/>
    </source>
</evidence>
<reference evidence="1" key="2">
    <citation type="submission" date="2020-11" db="EMBL/GenBank/DDBJ databases">
        <authorList>
            <person name="McCartney M.A."/>
            <person name="Auch B."/>
            <person name="Kono T."/>
            <person name="Mallez S."/>
            <person name="Becker A."/>
            <person name="Gohl D.M."/>
            <person name="Silverstein K.A.T."/>
            <person name="Koren S."/>
            <person name="Bechman K.B."/>
            <person name="Herman A."/>
            <person name="Abrahante J.E."/>
            <person name="Garbe J."/>
        </authorList>
    </citation>
    <scope>NUCLEOTIDE SEQUENCE</scope>
    <source>
        <strain evidence="1">Duluth1</strain>
        <tissue evidence="1">Whole animal</tissue>
    </source>
</reference>
<name>A0A9D4EIE5_DREPO</name>
<keyword evidence="2" id="KW-1185">Reference proteome</keyword>
<proteinExistence type="predicted"/>
<comment type="caution">
    <text evidence="1">The sequence shown here is derived from an EMBL/GenBank/DDBJ whole genome shotgun (WGS) entry which is preliminary data.</text>
</comment>
<dbReference type="AlphaFoldDB" id="A0A9D4EIE5"/>
<dbReference type="EMBL" id="JAIWYP010000009">
    <property type="protein sequence ID" value="KAH3778665.1"/>
    <property type="molecule type" value="Genomic_DNA"/>
</dbReference>
<sequence>MLLFKSENLSQITGILNIYRALAQPGIGAVGELEARGHTIMPHTATALFQGVWAHNPVNMDNLAISTTCQEGAENPQQ</sequence>
<evidence type="ECO:0000313" key="2">
    <source>
        <dbReference type="Proteomes" id="UP000828390"/>
    </source>
</evidence>
<protein>
    <submittedName>
        <fullName evidence="1">Uncharacterized protein</fullName>
    </submittedName>
</protein>
<accession>A0A9D4EIE5</accession>
<organism evidence="1 2">
    <name type="scientific">Dreissena polymorpha</name>
    <name type="common">Zebra mussel</name>
    <name type="synonym">Mytilus polymorpha</name>
    <dbReference type="NCBI Taxonomy" id="45954"/>
    <lineage>
        <taxon>Eukaryota</taxon>
        <taxon>Metazoa</taxon>
        <taxon>Spiralia</taxon>
        <taxon>Lophotrochozoa</taxon>
        <taxon>Mollusca</taxon>
        <taxon>Bivalvia</taxon>
        <taxon>Autobranchia</taxon>
        <taxon>Heteroconchia</taxon>
        <taxon>Euheterodonta</taxon>
        <taxon>Imparidentia</taxon>
        <taxon>Neoheterodontei</taxon>
        <taxon>Myida</taxon>
        <taxon>Dreissenoidea</taxon>
        <taxon>Dreissenidae</taxon>
        <taxon>Dreissena</taxon>
    </lineage>
</organism>
<dbReference type="Proteomes" id="UP000828390">
    <property type="component" value="Unassembled WGS sequence"/>
</dbReference>
<reference evidence="1" key="1">
    <citation type="journal article" date="2019" name="bioRxiv">
        <title>The Genome of the Zebra Mussel, Dreissena polymorpha: A Resource for Invasive Species Research.</title>
        <authorList>
            <person name="McCartney M.A."/>
            <person name="Auch B."/>
            <person name="Kono T."/>
            <person name="Mallez S."/>
            <person name="Zhang Y."/>
            <person name="Obille A."/>
            <person name="Becker A."/>
            <person name="Abrahante J.E."/>
            <person name="Garbe J."/>
            <person name="Badalamenti J.P."/>
            <person name="Herman A."/>
            <person name="Mangelson H."/>
            <person name="Liachko I."/>
            <person name="Sullivan S."/>
            <person name="Sone E.D."/>
            <person name="Koren S."/>
            <person name="Silverstein K.A.T."/>
            <person name="Beckman K.B."/>
            <person name="Gohl D.M."/>
        </authorList>
    </citation>
    <scope>NUCLEOTIDE SEQUENCE</scope>
    <source>
        <strain evidence="1">Duluth1</strain>
        <tissue evidence="1">Whole animal</tissue>
    </source>
</reference>
<gene>
    <name evidence="1" type="ORF">DPMN_180135</name>
</gene>